<dbReference type="AlphaFoldDB" id="A0A0K6H5T6"/>
<evidence type="ECO:0000313" key="1">
    <source>
        <dbReference type="EMBL" id="CUA86193.1"/>
    </source>
</evidence>
<evidence type="ECO:0000313" key="2">
    <source>
        <dbReference type="Proteomes" id="UP000243535"/>
    </source>
</evidence>
<dbReference type="RefSeq" id="WP_054285321.1">
    <property type="nucleotide sequence ID" value="NZ_CYHA01000007.1"/>
</dbReference>
<proteinExistence type="predicted"/>
<dbReference type="EMBL" id="CYHA01000007">
    <property type="protein sequence ID" value="CUA86193.1"/>
    <property type="molecule type" value="Genomic_DNA"/>
</dbReference>
<keyword evidence="2" id="KW-1185">Reference proteome</keyword>
<sequence length="64" mass="7126">MFTLRQYPTRRVHDVHPANAVLTPATPYPSSRVSVYAMLVGAFDSSREVARASRRPAPPDSHSF</sequence>
<protein>
    <submittedName>
        <fullName evidence="1">Uncharacterized protein</fullName>
    </submittedName>
</protein>
<accession>A0A0K6H5T6</accession>
<name>A0A0K6H5T6_9NEIS</name>
<organism evidence="1 2">
    <name type="scientific">Gulbenkiania indica</name>
    <dbReference type="NCBI Taxonomy" id="375574"/>
    <lineage>
        <taxon>Bacteria</taxon>
        <taxon>Pseudomonadati</taxon>
        <taxon>Pseudomonadota</taxon>
        <taxon>Betaproteobacteria</taxon>
        <taxon>Neisseriales</taxon>
        <taxon>Chromobacteriaceae</taxon>
        <taxon>Gulbenkiania</taxon>
    </lineage>
</organism>
<gene>
    <name evidence="1" type="ORF">Ga0061063_2604</name>
</gene>
<reference evidence="2" key="1">
    <citation type="submission" date="2015-08" db="EMBL/GenBank/DDBJ databases">
        <authorList>
            <person name="Varghese N."/>
        </authorList>
    </citation>
    <scope>NUCLEOTIDE SEQUENCE [LARGE SCALE GENOMIC DNA]</scope>
    <source>
        <strain evidence="2">DSM 17901</strain>
    </source>
</reference>
<dbReference type="Proteomes" id="UP000243535">
    <property type="component" value="Unassembled WGS sequence"/>
</dbReference>